<feature type="compositionally biased region" description="Low complexity" evidence="2">
    <location>
        <begin position="767"/>
        <end position="777"/>
    </location>
</feature>
<feature type="compositionally biased region" description="Low complexity" evidence="2">
    <location>
        <begin position="626"/>
        <end position="643"/>
    </location>
</feature>
<feature type="region of interest" description="Disordered" evidence="2">
    <location>
        <begin position="464"/>
        <end position="515"/>
    </location>
</feature>
<protein>
    <submittedName>
        <fullName evidence="3">M serotype protein</fullName>
    </submittedName>
</protein>
<feature type="coiled-coil region" evidence="1">
    <location>
        <begin position="277"/>
        <end position="329"/>
    </location>
</feature>
<feature type="region of interest" description="Disordered" evidence="2">
    <location>
        <begin position="368"/>
        <end position="423"/>
    </location>
</feature>
<dbReference type="Proteomes" id="UP000076874">
    <property type="component" value="Unassembled WGS sequence"/>
</dbReference>
<dbReference type="AlphaFoldDB" id="A0A167MV25"/>
<feature type="region of interest" description="Disordered" evidence="2">
    <location>
        <begin position="1"/>
        <end position="121"/>
    </location>
</feature>
<dbReference type="PANTHER" id="PTHR38120">
    <property type="entry name" value="EXPRESSED PROTEIN"/>
    <property type="match status" value="1"/>
</dbReference>
<feature type="compositionally biased region" description="Low complexity" evidence="2">
    <location>
        <begin position="496"/>
        <end position="515"/>
    </location>
</feature>
<keyword evidence="1" id="KW-0175">Coiled coil</keyword>
<dbReference type="PANTHER" id="PTHR38120:SF1">
    <property type="entry name" value="M PROTEIN, SEROTYPE 2.1"/>
    <property type="match status" value="1"/>
</dbReference>
<feature type="compositionally biased region" description="Low complexity" evidence="2">
    <location>
        <begin position="50"/>
        <end position="69"/>
    </location>
</feature>
<reference evidence="3 4" key="1">
    <citation type="journal article" date="2016" name="Genome Biol. Evol.">
        <title>Divergent and convergent evolution of fungal pathogenicity.</title>
        <authorList>
            <person name="Shang Y."/>
            <person name="Xiao G."/>
            <person name="Zheng P."/>
            <person name="Cen K."/>
            <person name="Zhan S."/>
            <person name="Wang C."/>
        </authorList>
    </citation>
    <scope>NUCLEOTIDE SEQUENCE [LARGE SCALE GENOMIC DNA]</scope>
    <source>
        <strain evidence="3 4">RCEF 264</strain>
    </source>
</reference>
<evidence type="ECO:0000256" key="1">
    <source>
        <dbReference type="SAM" id="Coils"/>
    </source>
</evidence>
<evidence type="ECO:0000313" key="3">
    <source>
        <dbReference type="EMBL" id="OAA54788.1"/>
    </source>
</evidence>
<feature type="compositionally biased region" description="Low complexity" evidence="2">
    <location>
        <begin position="1"/>
        <end position="43"/>
    </location>
</feature>
<feature type="compositionally biased region" description="Basic residues" evidence="2">
    <location>
        <begin position="778"/>
        <end position="799"/>
    </location>
</feature>
<dbReference type="OrthoDB" id="2121319at2759"/>
<feature type="compositionally biased region" description="Gly residues" evidence="2">
    <location>
        <begin position="681"/>
        <end position="694"/>
    </location>
</feature>
<dbReference type="EMBL" id="AZHD01000022">
    <property type="protein sequence ID" value="OAA54788.1"/>
    <property type="molecule type" value="Genomic_DNA"/>
</dbReference>
<feature type="compositionally biased region" description="Polar residues" evidence="2">
    <location>
        <begin position="468"/>
        <end position="483"/>
    </location>
</feature>
<evidence type="ECO:0000256" key="2">
    <source>
        <dbReference type="SAM" id="MobiDB-lite"/>
    </source>
</evidence>
<feature type="compositionally biased region" description="Pro residues" evidence="2">
    <location>
        <begin position="700"/>
        <end position="710"/>
    </location>
</feature>
<organism evidence="3 4">
    <name type="scientific">Niveomyces insectorum RCEF 264</name>
    <dbReference type="NCBI Taxonomy" id="1081102"/>
    <lineage>
        <taxon>Eukaryota</taxon>
        <taxon>Fungi</taxon>
        <taxon>Dikarya</taxon>
        <taxon>Ascomycota</taxon>
        <taxon>Pezizomycotina</taxon>
        <taxon>Sordariomycetes</taxon>
        <taxon>Hypocreomycetidae</taxon>
        <taxon>Hypocreales</taxon>
        <taxon>Cordycipitaceae</taxon>
        <taxon>Niveomyces</taxon>
    </lineage>
</organism>
<dbReference type="Gene3D" id="1.20.5.2440">
    <property type="match status" value="1"/>
</dbReference>
<sequence>MSAPTPRRPPAGGRDSPSASPSRSPRASTPSSGDRSGTGTATTPGGGVVGRTRSVRSSTIVSARAAAAAQRRESLLSNSTSVNGGGGSGSSSSSSSSSNSTSGNGGGGGGGSGSAVEAEEAARAETMALLDDLKARLARAETASEQYQRQNDVLQARLDEALREQVKLEERAHEYDEQTEALKNEKREMARQIQQMETIYEAERSAMTREKEDMANREEEMQRVIQRLKDSLAQRNADDNEGRPSRQSNNSPGVDSGSFAPPSSLHRSDSRNNSKLLLQKDKLIESLRLELAEAQIKLVESENQGGGRLHEVERQLMEARMANARLMEDNESYQLLLQERTLKGDFGTADFGYAGSLIGLNGGGTAGGGAGGNGTHSRPRSSNQDALNALEGRPGGGSSLADELSEATEHEAHEAGNGGSADQQRRLEAELKSLQDQNKALTLYINKIIERLLEHQDYQYILDKSTDGKQSSRPPTSVVASSNVDKDLPPPPPPQSAAQQQEQNPQQQPQQQAPGAIQSFFQRTKSMAVGGGASLTRSASTAGSRPRVRPLSLMPETALNNPDTAPAIPISLTRSTSVRRPGRPMSEQYTGGASTSAASVVNAMYKGSNGPDGPLSAGLRSPKNFFGNGPGYSNNNNGNANGMGSPGAGGVGNPLRSPGAGASGNFPGMKSETSSVSGESVSGGGANGTGGSGSGSSDASPPPNANPSPPRPHHEKTAFTGSKPRPLRLVQENPASAAAAAAAAATNKRASWIGWGGKKDDAGRTMQVPVPVPAQAPARKRSPRWATLQHHRRWRPPRR</sequence>
<comment type="caution">
    <text evidence="3">The sequence shown here is derived from an EMBL/GenBank/DDBJ whole genome shotgun (WGS) entry which is preliminary data.</text>
</comment>
<feature type="compositionally biased region" description="Low complexity" evidence="2">
    <location>
        <begin position="735"/>
        <end position="745"/>
    </location>
</feature>
<evidence type="ECO:0000313" key="4">
    <source>
        <dbReference type="Proteomes" id="UP000076874"/>
    </source>
</evidence>
<name>A0A167MV25_9HYPO</name>
<feature type="compositionally biased region" description="Low complexity" evidence="2">
    <location>
        <begin position="90"/>
        <end position="102"/>
    </location>
</feature>
<keyword evidence="4" id="KW-1185">Reference proteome</keyword>
<feature type="region of interest" description="Disordered" evidence="2">
    <location>
        <begin position="626"/>
        <end position="799"/>
    </location>
</feature>
<feature type="compositionally biased region" description="Gly residues" evidence="2">
    <location>
        <begin position="103"/>
        <end position="113"/>
    </location>
</feature>
<feature type="compositionally biased region" description="Basic and acidic residues" evidence="2">
    <location>
        <begin position="234"/>
        <end position="244"/>
    </location>
</feature>
<feature type="compositionally biased region" description="Low complexity" evidence="2">
    <location>
        <begin position="671"/>
        <end position="680"/>
    </location>
</feature>
<feature type="region of interest" description="Disordered" evidence="2">
    <location>
        <begin position="234"/>
        <end position="273"/>
    </location>
</feature>
<feature type="region of interest" description="Disordered" evidence="2">
    <location>
        <begin position="532"/>
        <end position="568"/>
    </location>
</feature>
<proteinExistence type="predicted"/>
<feature type="region of interest" description="Disordered" evidence="2">
    <location>
        <begin position="169"/>
        <end position="190"/>
    </location>
</feature>
<gene>
    <name evidence="3" type="ORF">SPI_08659</name>
</gene>
<dbReference type="STRING" id="1081102.A0A167MV25"/>
<accession>A0A167MV25</accession>